<dbReference type="HOGENOM" id="CLU_1156005_0_0_0"/>
<protein>
    <submittedName>
        <fullName evidence="1">Uncharacterized protein</fullName>
    </submittedName>
</protein>
<dbReference type="AlphaFoldDB" id="D6YRK6"/>
<dbReference type="STRING" id="716544.wcw_1350"/>
<dbReference type="Proteomes" id="UP000001505">
    <property type="component" value="Chromosome"/>
</dbReference>
<evidence type="ECO:0000313" key="2">
    <source>
        <dbReference type="Proteomes" id="UP000001505"/>
    </source>
</evidence>
<evidence type="ECO:0000313" key="1">
    <source>
        <dbReference type="EMBL" id="ADI38701.1"/>
    </source>
</evidence>
<dbReference type="EMBL" id="CP001928">
    <property type="protein sequence ID" value="ADI38701.1"/>
    <property type="molecule type" value="Genomic_DNA"/>
</dbReference>
<keyword evidence="2" id="KW-1185">Reference proteome</keyword>
<name>D6YRK6_WADCW</name>
<reference evidence="1 2" key="1">
    <citation type="journal article" date="2010" name="PLoS ONE">
        <title>The Waddlia genome: a window into chlamydial biology.</title>
        <authorList>
            <person name="Bertelli C."/>
            <person name="Collyn F."/>
            <person name="Croxatto A."/>
            <person name="Ruckert C."/>
            <person name="Polkinghorne A."/>
            <person name="Kebbi-Beghdadi C."/>
            <person name="Goesmann A."/>
            <person name="Vaughan L."/>
            <person name="Greub G."/>
        </authorList>
    </citation>
    <scope>NUCLEOTIDE SEQUENCE [LARGE SCALE GENOMIC DNA]</scope>
    <source>
        <strain evidence="2">ATCC VR-1470 / WSU 86-1044</strain>
    </source>
</reference>
<gene>
    <name evidence="1" type="ordered locus">wcw_1350</name>
</gene>
<organism evidence="1 2">
    <name type="scientific">Waddlia chondrophila (strain ATCC VR-1470 / WSU 86-1044)</name>
    <dbReference type="NCBI Taxonomy" id="716544"/>
    <lineage>
        <taxon>Bacteria</taxon>
        <taxon>Pseudomonadati</taxon>
        <taxon>Chlamydiota</taxon>
        <taxon>Chlamydiia</taxon>
        <taxon>Parachlamydiales</taxon>
        <taxon>Waddliaceae</taxon>
        <taxon>Waddlia</taxon>
    </lineage>
</organism>
<proteinExistence type="predicted"/>
<dbReference type="KEGG" id="wch:wcw_1350"/>
<accession>D6YRK6</accession>
<dbReference type="RefSeq" id="WP_013182412.1">
    <property type="nucleotide sequence ID" value="NC_014225.1"/>
</dbReference>
<sequence length="240" mass="27215">MFNFNFPISIGFEVDASDGSQRVYVTCTVKDLKNARMLERLFNEVIGGFETISSGNKARIFCQLHQKDDRDATKGDRGNTIADAFIRVINVASRLFPHATVSSQASSVLENLVPTGDLYLSRFEDLETLLPKPEEGDSLVSVFYQKFDKAELEKFQLSEEERGQAIEGAYVSINEAIEEDNKKVEEFKARQDVKISSEASEASHSLPKVFPASKKETQGVFSHISRLFVRFWKWFSAFFR</sequence>